<organism evidence="4 5">
    <name type="scientific">Salicibibacter kimchii</name>
    <dbReference type="NCBI Taxonomy" id="2099786"/>
    <lineage>
        <taxon>Bacteria</taxon>
        <taxon>Bacillati</taxon>
        <taxon>Bacillota</taxon>
        <taxon>Bacilli</taxon>
        <taxon>Bacillales</taxon>
        <taxon>Bacillaceae</taxon>
        <taxon>Salicibibacter</taxon>
    </lineage>
</organism>
<proteinExistence type="predicted"/>
<dbReference type="InterPro" id="IPR002935">
    <property type="entry name" value="SAM_O-MeTrfase"/>
</dbReference>
<protein>
    <submittedName>
        <fullName evidence="4">O-methyltransferase</fullName>
    </submittedName>
</protein>
<dbReference type="GO" id="GO:0008171">
    <property type="term" value="F:O-methyltransferase activity"/>
    <property type="evidence" value="ECO:0007669"/>
    <property type="project" value="InterPro"/>
</dbReference>
<dbReference type="AlphaFoldDB" id="A0A345C3K3"/>
<dbReference type="InterPro" id="IPR050362">
    <property type="entry name" value="Cation-dep_OMT"/>
</dbReference>
<accession>A0A345C3K3</accession>
<dbReference type="GO" id="GO:0032259">
    <property type="term" value="P:methylation"/>
    <property type="evidence" value="ECO:0007669"/>
    <property type="project" value="UniProtKB-KW"/>
</dbReference>
<dbReference type="Pfam" id="PF01596">
    <property type="entry name" value="Methyltransf_3"/>
    <property type="match status" value="1"/>
</dbReference>
<name>A0A345C3K3_9BACI</name>
<reference evidence="4 5" key="1">
    <citation type="journal article" date="2018" name="J. Microbiol.">
        <title>Salicibibacter kimchii gen. nov., sp. nov., a moderately halophilic and alkalitolerant bacterium in the family Bacillaceae, isolated from kimchi.</title>
        <authorList>
            <person name="Jang J.Y."/>
            <person name="Oh Y.J."/>
            <person name="Lim S.K."/>
            <person name="Park H.K."/>
            <person name="Lee C."/>
            <person name="Kim J.Y."/>
            <person name="Lee M.A."/>
            <person name="Choi H.J."/>
        </authorList>
    </citation>
    <scope>NUCLEOTIDE SEQUENCE [LARGE SCALE GENOMIC DNA]</scope>
    <source>
        <strain evidence="4 5">NKC1-1</strain>
    </source>
</reference>
<keyword evidence="1 4" id="KW-0489">Methyltransferase</keyword>
<dbReference type="PROSITE" id="PS51682">
    <property type="entry name" value="SAM_OMT_I"/>
    <property type="match status" value="1"/>
</dbReference>
<keyword evidence="5" id="KW-1185">Reference proteome</keyword>
<keyword evidence="2 4" id="KW-0808">Transferase</keyword>
<dbReference type="Proteomes" id="UP000252100">
    <property type="component" value="Chromosome"/>
</dbReference>
<dbReference type="RefSeq" id="WP_114375931.1">
    <property type="nucleotide sequence ID" value="NZ_CP031092.1"/>
</dbReference>
<dbReference type="GO" id="GO:0008757">
    <property type="term" value="F:S-adenosylmethionine-dependent methyltransferase activity"/>
    <property type="evidence" value="ECO:0007669"/>
    <property type="project" value="TreeGrafter"/>
</dbReference>
<evidence type="ECO:0000256" key="3">
    <source>
        <dbReference type="ARBA" id="ARBA00022691"/>
    </source>
</evidence>
<dbReference type="SUPFAM" id="SSF53335">
    <property type="entry name" value="S-adenosyl-L-methionine-dependent methyltransferases"/>
    <property type="match status" value="1"/>
</dbReference>
<evidence type="ECO:0000256" key="2">
    <source>
        <dbReference type="ARBA" id="ARBA00022679"/>
    </source>
</evidence>
<dbReference type="InterPro" id="IPR029063">
    <property type="entry name" value="SAM-dependent_MTases_sf"/>
</dbReference>
<dbReference type="EMBL" id="CP031092">
    <property type="protein sequence ID" value="AXF57784.1"/>
    <property type="molecule type" value="Genomic_DNA"/>
</dbReference>
<gene>
    <name evidence="4" type="ORF">DT065_18600</name>
</gene>
<dbReference type="Gene3D" id="3.40.50.150">
    <property type="entry name" value="Vaccinia Virus protein VP39"/>
    <property type="match status" value="1"/>
</dbReference>
<sequence>MNVYLETLRKQNDLPELTEMRLFAEKENVPILEEESMQLLLQILALTNAKRVLEIGSAIGYSALRLVSGGFERKVTTVERDWKRYDQARFFLAHSSYRQSITLLHGDAFDYVEAIAKGPSFDALFIDAAKGYNQSFIETFAPYVKTGGVIVVDNVLFKGWAADPAGAPKRLQKLARNVHAFNEWFQNHPAFVTWFHAVGDGLAVGIKRENLL</sequence>
<keyword evidence="3" id="KW-0949">S-adenosyl-L-methionine</keyword>
<dbReference type="PANTHER" id="PTHR10509">
    <property type="entry name" value="O-METHYLTRANSFERASE-RELATED"/>
    <property type="match status" value="1"/>
</dbReference>
<evidence type="ECO:0000256" key="1">
    <source>
        <dbReference type="ARBA" id="ARBA00022603"/>
    </source>
</evidence>
<dbReference type="KEGG" id="rue:DT065_18600"/>
<dbReference type="CDD" id="cd02440">
    <property type="entry name" value="AdoMet_MTases"/>
    <property type="match status" value="1"/>
</dbReference>
<dbReference type="OrthoDB" id="9799672at2"/>
<dbReference type="PANTHER" id="PTHR10509:SF14">
    <property type="entry name" value="CAFFEOYL-COA O-METHYLTRANSFERASE 3-RELATED"/>
    <property type="match status" value="1"/>
</dbReference>
<evidence type="ECO:0000313" key="5">
    <source>
        <dbReference type="Proteomes" id="UP000252100"/>
    </source>
</evidence>
<evidence type="ECO:0000313" key="4">
    <source>
        <dbReference type="EMBL" id="AXF57784.1"/>
    </source>
</evidence>